<gene>
    <name evidence="1" type="ORF">ACFSOZ_25955</name>
</gene>
<dbReference type="Proteomes" id="UP001597405">
    <property type="component" value="Unassembled WGS sequence"/>
</dbReference>
<comment type="caution">
    <text evidence="1">The sequence shown here is derived from an EMBL/GenBank/DDBJ whole genome shotgun (WGS) entry which is preliminary data.</text>
</comment>
<name>A0ABW4UFZ6_9HYPH</name>
<dbReference type="RefSeq" id="WP_379102582.1">
    <property type="nucleotide sequence ID" value="NZ_JBHUGZ010000017.1"/>
</dbReference>
<reference evidence="2" key="1">
    <citation type="journal article" date="2019" name="Int. J. Syst. Evol. Microbiol.">
        <title>The Global Catalogue of Microorganisms (GCM) 10K type strain sequencing project: providing services to taxonomists for standard genome sequencing and annotation.</title>
        <authorList>
            <consortium name="The Broad Institute Genomics Platform"/>
            <consortium name="The Broad Institute Genome Sequencing Center for Infectious Disease"/>
            <person name="Wu L."/>
            <person name="Ma J."/>
        </authorList>
    </citation>
    <scope>NUCLEOTIDE SEQUENCE [LARGE SCALE GENOMIC DNA]</scope>
    <source>
        <strain evidence="2">CGMCC 1.16225</strain>
    </source>
</reference>
<dbReference type="EMBL" id="JBHUGZ010000017">
    <property type="protein sequence ID" value="MFD1985895.1"/>
    <property type="molecule type" value="Genomic_DNA"/>
</dbReference>
<sequence>MVGFPDGHERLCAIEWLVQRLAVEHCLRTPNPAAAADRLKAEGEEYGMLVMTSAINTGVAEQGVTGVEISAALATLLEHIPDDVRAAL</sequence>
<keyword evidence="2" id="KW-1185">Reference proteome</keyword>
<evidence type="ECO:0000313" key="2">
    <source>
        <dbReference type="Proteomes" id="UP001597405"/>
    </source>
</evidence>
<organism evidence="1 2">
    <name type="scientific">Mesorhizobium newzealandense</name>
    <dbReference type="NCBI Taxonomy" id="1300302"/>
    <lineage>
        <taxon>Bacteria</taxon>
        <taxon>Pseudomonadati</taxon>
        <taxon>Pseudomonadota</taxon>
        <taxon>Alphaproteobacteria</taxon>
        <taxon>Hyphomicrobiales</taxon>
        <taxon>Phyllobacteriaceae</taxon>
        <taxon>Mesorhizobium</taxon>
    </lineage>
</organism>
<protein>
    <recommendedName>
        <fullName evidence="3">DUF768 domain-containing protein</fullName>
    </recommendedName>
</protein>
<proteinExistence type="predicted"/>
<evidence type="ECO:0000313" key="1">
    <source>
        <dbReference type="EMBL" id="MFD1985895.1"/>
    </source>
</evidence>
<accession>A0ABW4UFZ6</accession>
<evidence type="ECO:0008006" key="3">
    <source>
        <dbReference type="Google" id="ProtNLM"/>
    </source>
</evidence>